<dbReference type="PROSITE" id="PS50109">
    <property type="entry name" value="HIS_KIN"/>
    <property type="match status" value="1"/>
</dbReference>
<name>A0A9Q9IAJ8_9ACTN</name>
<dbReference type="PANTHER" id="PTHR24421:SF10">
    <property type="entry name" value="NITRATE_NITRITE SENSOR PROTEIN NARQ"/>
    <property type="match status" value="1"/>
</dbReference>
<evidence type="ECO:0000256" key="7">
    <source>
        <dbReference type="ARBA" id="ARBA00022840"/>
    </source>
</evidence>
<dbReference type="GO" id="GO:0000155">
    <property type="term" value="F:phosphorelay sensor kinase activity"/>
    <property type="evidence" value="ECO:0007669"/>
    <property type="project" value="InterPro"/>
</dbReference>
<evidence type="ECO:0000256" key="2">
    <source>
        <dbReference type="ARBA" id="ARBA00012438"/>
    </source>
</evidence>
<dbReference type="InterPro" id="IPR003594">
    <property type="entry name" value="HATPase_dom"/>
</dbReference>
<dbReference type="InterPro" id="IPR011712">
    <property type="entry name" value="Sig_transdc_His_kin_sub3_dim/P"/>
</dbReference>
<protein>
    <recommendedName>
        <fullName evidence="2">histidine kinase</fullName>
        <ecNumber evidence="2">2.7.13.3</ecNumber>
    </recommendedName>
</protein>
<keyword evidence="9" id="KW-0812">Transmembrane</keyword>
<dbReference type="EMBL" id="CP073767">
    <property type="protein sequence ID" value="UWZ52231.1"/>
    <property type="molecule type" value="Genomic_DNA"/>
</dbReference>
<dbReference type="PANTHER" id="PTHR24421">
    <property type="entry name" value="NITRATE/NITRITE SENSOR PROTEIN NARX-RELATED"/>
    <property type="match status" value="1"/>
</dbReference>
<organism evidence="11 12">
    <name type="scientific">Dactylosporangium aurantiacum</name>
    <dbReference type="NCBI Taxonomy" id="35754"/>
    <lineage>
        <taxon>Bacteria</taxon>
        <taxon>Bacillati</taxon>
        <taxon>Actinomycetota</taxon>
        <taxon>Actinomycetes</taxon>
        <taxon>Micromonosporales</taxon>
        <taxon>Micromonosporaceae</taxon>
        <taxon>Dactylosporangium</taxon>
    </lineage>
</organism>
<dbReference type="InterPro" id="IPR005467">
    <property type="entry name" value="His_kinase_dom"/>
</dbReference>
<proteinExistence type="predicted"/>
<evidence type="ECO:0000256" key="9">
    <source>
        <dbReference type="SAM" id="Phobius"/>
    </source>
</evidence>
<dbReference type="Pfam" id="PF07730">
    <property type="entry name" value="HisKA_3"/>
    <property type="match status" value="1"/>
</dbReference>
<dbReference type="GO" id="GO:0016020">
    <property type="term" value="C:membrane"/>
    <property type="evidence" value="ECO:0007669"/>
    <property type="project" value="InterPro"/>
</dbReference>
<keyword evidence="4" id="KW-0808">Transferase</keyword>
<dbReference type="InterPro" id="IPR036890">
    <property type="entry name" value="HATPase_C_sf"/>
</dbReference>
<dbReference type="SMART" id="SM00387">
    <property type="entry name" value="HATPase_c"/>
    <property type="match status" value="1"/>
</dbReference>
<keyword evidence="9" id="KW-0472">Membrane</keyword>
<evidence type="ECO:0000256" key="4">
    <source>
        <dbReference type="ARBA" id="ARBA00022679"/>
    </source>
</evidence>
<dbReference type="AlphaFoldDB" id="A0A9Q9IAJ8"/>
<dbReference type="Proteomes" id="UP001058003">
    <property type="component" value="Chromosome"/>
</dbReference>
<keyword evidence="7" id="KW-0067">ATP-binding</keyword>
<dbReference type="GO" id="GO:0005524">
    <property type="term" value="F:ATP binding"/>
    <property type="evidence" value="ECO:0007669"/>
    <property type="project" value="UniProtKB-KW"/>
</dbReference>
<feature type="transmembrane region" description="Helical" evidence="9">
    <location>
        <begin position="38"/>
        <end position="55"/>
    </location>
</feature>
<comment type="catalytic activity">
    <reaction evidence="1">
        <text>ATP + protein L-histidine = ADP + protein N-phospho-L-histidine.</text>
        <dbReference type="EC" id="2.7.13.3"/>
    </reaction>
</comment>
<feature type="transmembrane region" description="Helical" evidence="9">
    <location>
        <begin position="128"/>
        <end position="148"/>
    </location>
</feature>
<feature type="transmembrane region" description="Helical" evidence="9">
    <location>
        <begin position="100"/>
        <end position="121"/>
    </location>
</feature>
<reference evidence="11" key="1">
    <citation type="submission" date="2021-04" db="EMBL/GenBank/DDBJ databases">
        <title>Dactylosporangium aurantiacum NRRL B-8018 full assembly.</title>
        <authorList>
            <person name="Hartkoorn R.C."/>
            <person name="Beaudoing E."/>
            <person name="Hot D."/>
        </authorList>
    </citation>
    <scope>NUCLEOTIDE SEQUENCE</scope>
    <source>
        <strain evidence="11">NRRL B-8018</strain>
    </source>
</reference>
<dbReference type="EC" id="2.7.13.3" evidence="2"/>
<keyword evidence="3" id="KW-0597">Phosphoprotein</keyword>
<evidence type="ECO:0000259" key="10">
    <source>
        <dbReference type="PROSITE" id="PS50109"/>
    </source>
</evidence>
<dbReference type="OrthoDB" id="227596at2"/>
<dbReference type="GO" id="GO:0046983">
    <property type="term" value="F:protein dimerization activity"/>
    <property type="evidence" value="ECO:0007669"/>
    <property type="project" value="InterPro"/>
</dbReference>
<sequence>MRRTSDAVTNPGGCGADSVRRVLKRVLSRRADPLVQDIAFAVGLAVVSGAATVVAQDEFGTRNLAWQLVFDTVGLAAVAVRRRWVWVAVWFTAVHTTVPFLGAFPLVNGGFSVIVVTYTAAAYLPLRAAVVAGVLVWGPGMVLATMMGRTDDEPFLLEPRVFLLFNAMSAVVCFTVGRTMATRRAYVAALEDRARTAETSQRALTEQAVADERRRIARELHDVVAHHVSVMGVLATGSRRMLQRDPGAADEALATIEETGRTALREMRRLLTVLRTETEPAGELAPQPGLAGVEGLVEQIREAGLQAVLKVDGVPGPLDPGIALTIYRIVQEALTNALKHAGAATVEVRMAFSRQDVVVEVCDTGRGPQLGTAAIGHGLLGMRERVMLYGGTLRTGPRPGGGYRVHARIPIEQHADTVERQPA</sequence>
<keyword evidence="6 11" id="KW-0418">Kinase</keyword>
<feature type="transmembrane region" description="Helical" evidence="9">
    <location>
        <begin position="160"/>
        <end position="177"/>
    </location>
</feature>
<accession>A0A9Q9IAJ8</accession>
<keyword evidence="5" id="KW-0547">Nucleotide-binding</keyword>
<dbReference type="Gene3D" id="1.20.5.1930">
    <property type="match status" value="1"/>
</dbReference>
<keyword evidence="9" id="KW-1133">Transmembrane helix</keyword>
<evidence type="ECO:0000313" key="11">
    <source>
        <dbReference type="EMBL" id="UWZ52231.1"/>
    </source>
</evidence>
<dbReference type="KEGG" id="daur:Daura_37015"/>
<dbReference type="CDD" id="cd16917">
    <property type="entry name" value="HATPase_UhpB-NarQ-NarX-like"/>
    <property type="match status" value="1"/>
</dbReference>
<dbReference type="Gene3D" id="3.30.565.10">
    <property type="entry name" value="Histidine kinase-like ATPase, C-terminal domain"/>
    <property type="match status" value="1"/>
</dbReference>
<gene>
    <name evidence="11" type="ORF">Daura_37015</name>
</gene>
<evidence type="ECO:0000256" key="1">
    <source>
        <dbReference type="ARBA" id="ARBA00000085"/>
    </source>
</evidence>
<dbReference type="InterPro" id="IPR050482">
    <property type="entry name" value="Sensor_HK_TwoCompSys"/>
</dbReference>
<evidence type="ECO:0000256" key="8">
    <source>
        <dbReference type="ARBA" id="ARBA00023012"/>
    </source>
</evidence>
<evidence type="ECO:0000256" key="6">
    <source>
        <dbReference type="ARBA" id="ARBA00022777"/>
    </source>
</evidence>
<evidence type="ECO:0000313" key="12">
    <source>
        <dbReference type="Proteomes" id="UP001058003"/>
    </source>
</evidence>
<evidence type="ECO:0000256" key="5">
    <source>
        <dbReference type="ARBA" id="ARBA00022741"/>
    </source>
</evidence>
<dbReference type="Pfam" id="PF02518">
    <property type="entry name" value="HATPase_c"/>
    <property type="match status" value="1"/>
</dbReference>
<keyword evidence="8" id="KW-0902">Two-component regulatory system</keyword>
<keyword evidence="12" id="KW-1185">Reference proteome</keyword>
<feature type="domain" description="Histidine kinase" evidence="10">
    <location>
        <begin position="326"/>
        <end position="413"/>
    </location>
</feature>
<dbReference type="SUPFAM" id="SSF55874">
    <property type="entry name" value="ATPase domain of HSP90 chaperone/DNA topoisomerase II/histidine kinase"/>
    <property type="match status" value="1"/>
</dbReference>
<evidence type="ECO:0000256" key="3">
    <source>
        <dbReference type="ARBA" id="ARBA00022553"/>
    </source>
</evidence>